<dbReference type="EMBL" id="JBHUOX010000018">
    <property type="protein sequence ID" value="MFD3002624.1"/>
    <property type="molecule type" value="Genomic_DNA"/>
</dbReference>
<proteinExistence type="predicted"/>
<reference evidence="2" key="1">
    <citation type="journal article" date="2019" name="Int. J. Syst. Evol. Microbiol.">
        <title>The Global Catalogue of Microorganisms (GCM) 10K type strain sequencing project: providing services to taxonomists for standard genome sequencing and annotation.</title>
        <authorList>
            <consortium name="The Broad Institute Genomics Platform"/>
            <consortium name="The Broad Institute Genome Sequencing Center for Infectious Disease"/>
            <person name="Wu L."/>
            <person name="Ma J."/>
        </authorList>
    </citation>
    <scope>NUCLEOTIDE SEQUENCE [LARGE SCALE GENOMIC DNA]</scope>
    <source>
        <strain evidence="2">KCTC 23984</strain>
    </source>
</reference>
<evidence type="ECO:0000313" key="2">
    <source>
        <dbReference type="Proteomes" id="UP001597641"/>
    </source>
</evidence>
<accession>A0ABW6BXS2</accession>
<comment type="caution">
    <text evidence="1">The sequence shown here is derived from an EMBL/GenBank/DDBJ whole genome shotgun (WGS) entry which is preliminary data.</text>
</comment>
<name>A0ABW6BXS2_9BACT</name>
<dbReference type="Gene3D" id="3.10.420.10">
    <property type="entry name" value="SecB-like"/>
    <property type="match status" value="1"/>
</dbReference>
<dbReference type="InterPro" id="IPR035958">
    <property type="entry name" value="SecB-like_sf"/>
</dbReference>
<protein>
    <recommendedName>
        <fullName evidence="3">Preprotein translocase subunit SecB</fullName>
    </recommendedName>
</protein>
<evidence type="ECO:0000313" key="1">
    <source>
        <dbReference type="EMBL" id="MFD3002624.1"/>
    </source>
</evidence>
<dbReference type="RefSeq" id="WP_377488372.1">
    <property type="nucleotide sequence ID" value="NZ_JBHUOX010000018.1"/>
</dbReference>
<dbReference type="SUPFAM" id="SSF54611">
    <property type="entry name" value="SecB-like"/>
    <property type="match status" value="1"/>
</dbReference>
<sequence>MRIESSDLVVNKIWVHAGFFVTVYPDPPTTRSKPNFDIPLDADYEIHKTGRSYTLRLEIKTTEEEEHQDSLGYRFSVFTEAVFRISGRQSKAQKDYFIQYSALALLIAHIRGYLTNITSYGYYGQYILPAVDLNVLVAEHNKKTSLASKAEKRAIPQELETSKKGSR</sequence>
<dbReference type="Proteomes" id="UP001597641">
    <property type="component" value="Unassembled WGS sequence"/>
</dbReference>
<evidence type="ECO:0008006" key="3">
    <source>
        <dbReference type="Google" id="ProtNLM"/>
    </source>
</evidence>
<gene>
    <name evidence="1" type="ORF">ACFS7Z_19795</name>
</gene>
<keyword evidence="2" id="KW-1185">Reference proteome</keyword>
<organism evidence="1 2">
    <name type="scientific">Pontibacter toksunensis</name>
    <dbReference type="NCBI Taxonomy" id="1332631"/>
    <lineage>
        <taxon>Bacteria</taxon>
        <taxon>Pseudomonadati</taxon>
        <taxon>Bacteroidota</taxon>
        <taxon>Cytophagia</taxon>
        <taxon>Cytophagales</taxon>
        <taxon>Hymenobacteraceae</taxon>
        <taxon>Pontibacter</taxon>
    </lineage>
</organism>